<organism evidence="2 3">
    <name type="scientific">Austrofundulus limnaeus</name>
    <name type="common">Annual killifish</name>
    <dbReference type="NCBI Taxonomy" id="52670"/>
    <lineage>
        <taxon>Eukaryota</taxon>
        <taxon>Metazoa</taxon>
        <taxon>Chordata</taxon>
        <taxon>Craniata</taxon>
        <taxon>Vertebrata</taxon>
        <taxon>Euteleostomi</taxon>
        <taxon>Actinopterygii</taxon>
        <taxon>Neopterygii</taxon>
        <taxon>Teleostei</taxon>
        <taxon>Neoteleostei</taxon>
        <taxon>Acanthomorphata</taxon>
        <taxon>Ovalentaria</taxon>
        <taxon>Atherinomorphae</taxon>
        <taxon>Cyprinodontiformes</taxon>
        <taxon>Rivulidae</taxon>
        <taxon>Austrofundulus</taxon>
    </lineage>
</organism>
<dbReference type="InterPro" id="IPR001584">
    <property type="entry name" value="Integrase_cat-core"/>
</dbReference>
<evidence type="ECO:0000313" key="2">
    <source>
        <dbReference type="Proteomes" id="UP000192220"/>
    </source>
</evidence>
<dbReference type="InterPro" id="IPR040676">
    <property type="entry name" value="DUF5641"/>
</dbReference>
<dbReference type="RefSeq" id="XP_013883068.1">
    <property type="nucleotide sequence ID" value="XM_014027614.1"/>
</dbReference>
<dbReference type="Proteomes" id="UP000192220">
    <property type="component" value="Unplaced"/>
</dbReference>
<dbReference type="InterPro" id="IPR036397">
    <property type="entry name" value="RNaseH_sf"/>
</dbReference>
<keyword evidence="2" id="KW-1185">Reference proteome</keyword>
<dbReference type="PROSITE" id="PS50994">
    <property type="entry name" value="INTEGRASE"/>
    <property type="match status" value="1"/>
</dbReference>
<dbReference type="PANTHER" id="PTHR47331:SF5">
    <property type="entry name" value="RIBONUCLEASE H"/>
    <property type="match status" value="1"/>
</dbReference>
<evidence type="ECO:0000313" key="3">
    <source>
        <dbReference type="RefSeq" id="XP_013883068.1"/>
    </source>
</evidence>
<dbReference type="GO" id="GO:0015074">
    <property type="term" value="P:DNA integration"/>
    <property type="evidence" value="ECO:0007669"/>
    <property type="project" value="InterPro"/>
</dbReference>
<dbReference type="SUPFAM" id="SSF53098">
    <property type="entry name" value="Ribonuclease H-like"/>
    <property type="match status" value="1"/>
</dbReference>
<dbReference type="STRING" id="52670.A0A2I4CSV5"/>
<name>A0A2I4CSV5_AUSLI</name>
<reference evidence="3" key="1">
    <citation type="submission" date="2025-08" db="UniProtKB">
        <authorList>
            <consortium name="RefSeq"/>
        </authorList>
    </citation>
    <scope>IDENTIFICATION</scope>
</reference>
<feature type="domain" description="Integrase catalytic" evidence="1">
    <location>
        <begin position="216"/>
        <end position="402"/>
    </location>
</feature>
<proteinExistence type="predicted"/>
<evidence type="ECO:0000259" key="1">
    <source>
        <dbReference type="PROSITE" id="PS50994"/>
    </source>
</evidence>
<accession>A0A2I4CSV5</accession>
<dbReference type="Gene3D" id="3.30.420.10">
    <property type="entry name" value="Ribonuclease H-like superfamily/Ribonuclease H"/>
    <property type="match status" value="1"/>
</dbReference>
<dbReference type="Pfam" id="PF18701">
    <property type="entry name" value="DUF5641"/>
    <property type="match status" value="1"/>
</dbReference>
<dbReference type="InterPro" id="IPR012337">
    <property type="entry name" value="RNaseH-like_sf"/>
</dbReference>
<dbReference type="AlphaFoldDB" id="A0A2I4CSV5"/>
<protein>
    <submittedName>
        <fullName evidence="3">Uncharacterized protein LOC106531696</fullName>
    </submittedName>
</protein>
<dbReference type="GO" id="GO:0003676">
    <property type="term" value="F:nucleic acid binding"/>
    <property type="evidence" value="ECO:0007669"/>
    <property type="project" value="InterPro"/>
</dbReference>
<dbReference type="OrthoDB" id="8046937at2759"/>
<dbReference type="KEGG" id="alim:106531696"/>
<dbReference type="InParanoid" id="A0A2I4CSV5"/>
<dbReference type="GeneID" id="106531696"/>
<gene>
    <name evidence="3" type="primary">LOC106531696</name>
</gene>
<dbReference type="PANTHER" id="PTHR47331">
    <property type="entry name" value="PHD-TYPE DOMAIN-CONTAINING PROTEIN"/>
    <property type="match status" value="1"/>
</dbReference>
<feature type="non-terminal residue" evidence="3">
    <location>
        <position position="509"/>
    </location>
</feature>
<sequence>MVGEVEETDPELRTGHAYTVQSKEVNPVLERLKKFSDWSRAVKAIARLKRCIKEFKGVQERTNKTTDLEERRDTEVFIIKLVQREAFTEEIQKIRSQKVNSLHKHNRLKKLNAFLDNSDVLRVGGRLSQSALHHHVKHPAILPKESHVSALLIKHYHQRVHHQGRGMTVNELRANGIWILGCRSMVSSHIYHCVKCRRYRKPTNVQQMAELPEERTKTAPPFTYCGVDCFGPFIVKEGRKEVKRYGLLFTCLCSRAVHIETLDDLSTDAFMNALRVLIAIRGPVRQLRCDQGTNFMGAKREFLKLMKDMDQEPQRAIGCEFVMNVPSASHMGGIWERQIRTVRSILTAMLDKFSNRLDTTSLRTLLYETMATINSRPLSVEYLNDALGPEPLTPNHILTMKSSVILPPPGQFCREDLYLNKRWRRVQFLANEFWQRWKREYLLNLQQRQKWQKVSRNLHINDIVILQDDNAPRCKWKLALVVETLKSPDGKVRKVKLKTSETTFDKGKP</sequence>